<dbReference type="eggNOG" id="COG1413">
    <property type="taxonomic scope" value="Bacteria"/>
</dbReference>
<sequence>MALHFWVLPTVLVGELHAFSLLQKIGIITAMLQSQLHLFEQRAPSAKASSRADGRAPADLCSLPDQELVAGIATAGIAEIFSRMTECGRRKLTAAVPALEGICKRFSGFGLDTLIREQAVALETLVEIGGPEAATAVERIITRDMVQGPGLVLAVAAAARTGVNLPPNVTTRLLRHDEPDIRADACRSARLDPDVVAILLDLQDDLHPGVRIAAACALGRFGKVDALEALSEALESAPNHEVIDALADIADDDAVVLLGRVAQDRPDLTEAVLSALDECGSALSAKVADRVRRLSRATTAMIGPHDIVVEIDEIPYIGRCELKGETVVVTSEFGSKALEVGELPPDVVAKRLLAALVREAEGHV</sequence>
<gene>
    <name evidence="1" type="ordered locus">MGMSRv2__2305</name>
</gene>
<dbReference type="AlphaFoldDB" id="V6F1W2"/>
<protein>
    <recommendedName>
        <fullName evidence="3">HEAT repeat domain-containing protein</fullName>
    </recommendedName>
</protein>
<dbReference type="KEGG" id="mgy:MGMSRv2__2305"/>
<dbReference type="Gene3D" id="1.25.10.10">
    <property type="entry name" value="Leucine-rich Repeat Variant"/>
    <property type="match status" value="1"/>
</dbReference>
<dbReference type="EMBL" id="HG794546">
    <property type="protein sequence ID" value="CDK99520.1"/>
    <property type="molecule type" value="Genomic_DNA"/>
</dbReference>
<dbReference type="Proteomes" id="UP000018922">
    <property type="component" value="Chromosome I"/>
</dbReference>
<dbReference type="InterPro" id="IPR011989">
    <property type="entry name" value="ARM-like"/>
</dbReference>
<name>V6F1W2_MAGGM</name>
<dbReference type="InterPro" id="IPR004155">
    <property type="entry name" value="PBS_lyase_HEAT"/>
</dbReference>
<dbReference type="Pfam" id="PF13646">
    <property type="entry name" value="HEAT_2"/>
    <property type="match status" value="1"/>
</dbReference>
<organism evidence="1 2">
    <name type="scientific">Magnetospirillum gryphiswaldense (strain DSM 6361 / JCM 21280 / NBRC 15271 / MSR-1)</name>
    <dbReference type="NCBI Taxonomy" id="431944"/>
    <lineage>
        <taxon>Bacteria</taxon>
        <taxon>Pseudomonadati</taxon>
        <taxon>Pseudomonadota</taxon>
        <taxon>Alphaproteobacteria</taxon>
        <taxon>Rhodospirillales</taxon>
        <taxon>Rhodospirillaceae</taxon>
        <taxon>Magnetospirillum</taxon>
    </lineage>
</organism>
<evidence type="ECO:0008006" key="3">
    <source>
        <dbReference type="Google" id="ProtNLM"/>
    </source>
</evidence>
<reference evidence="1 2" key="1">
    <citation type="journal article" date="2014" name="Genome Announc.">
        <title>Complete genome sequence of Magnetospirillum gryphiswaldense MSR-1.</title>
        <authorList>
            <person name="Wang X."/>
            <person name="Wang Q."/>
            <person name="Zhang W."/>
            <person name="Wang Y."/>
            <person name="Li L."/>
            <person name="Wen T."/>
            <person name="Zhang T."/>
            <person name="Zhang Y."/>
            <person name="Xu J."/>
            <person name="Hu J."/>
            <person name="Li S."/>
            <person name="Liu L."/>
            <person name="Liu J."/>
            <person name="Jiang W."/>
            <person name="Tian J."/>
            <person name="Li Y."/>
            <person name="Schuler D."/>
            <person name="Wang L."/>
            <person name="Li J."/>
        </authorList>
    </citation>
    <scope>NUCLEOTIDE SEQUENCE [LARGE SCALE GENOMIC DNA]</scope>
    <source>
        <strain evidence="2">DSM 6361 / JCM 21280 / NBRC 15271 / MSR-1</strain>
    </source>
</reference>
<dbReference type="HOGENOM" id="CLU_064926_0_0_5"/>
<accession>V6F1W2</accession>
<dbReference type="InterPro" id="IPR016024">
    <property type="entry name" value="ARM-type_fold"/>
</dbReference>
<evidence type="ECO:0000313" key="1">
    <source>
        <dbReference type="EMBL" id="CDK99520.1"/>
    </source>
</evidence>
<dbReference type="SUPFAM" id="SSF48371">
    <property type="entry name" value="ARM repeat"/>
    <property type="match status" value="1"/>
</dbReference>
<dbReference type="SMART" id="SM00567">
    <property type="entry name" value="EZ_HEAT"/>
    <property type="match status" value="3"/>
</dbReference>
<keyword evidence="2" id="KW-1185">Reference proteome</keyword>
<dbReference type="STRING" id="1430440.MGMSRv2__2305"/>
<proteinExistence type="predicted"/>
<evidence type="ECO:0000313" key="2">
    <source>
        <dbReference type="Proteomes" id="UP000018922"/>
    </source>
</evidence>